<dbReference type="EMBL" id="MU853756">
    <property type="protein sequence ID" value="KAK3945193.1"/>
    <property type="molecule type" value="Genomic_DNA"/>
</dbReference>
<gene>
    <name evidence="5" type="ORF">QBC46DRAFT_278604</name>
</gene>
<evidence type="ECO:0008006" key="7">
    <source>
        <dbReference type="Google" id="ProtNLM"/>
    </source>
</evidence>
<keyword evidence="3" id="KW-0687">Ribonucleoprotein</keyword>
<evidence type="ECO:0000256" key="4">
    <source>
        <dbReference type="SAM" id="MobiDB-lite"/>
    </source>
</evidence>
<dbReference type="Pfam" id="PF00468">
    <property type="entry name" value="Ribosomal_L34"/>
    <property type="match status" value="1"/>
</dbReference>
<comment type="caution">
    <text evidence="5">The sequence shown here is derived from an EMBL/GenBank/DDBJ whole genome shotgun (WGS) entry which is preliminary data.</text>
</comment>
<evidence type="ECO:0000256" key="1">
    <source>
        <dbReference type="ARBA" id="ARBA00010111"/>
    </source>
</evidence>
<reference evidence="6" key="1">
    <citation type="journal article" date="2023" name="Mol. Phylogenet. Evol.">
        <title>Genome-scale phylogeny and comparative genomics of the fungal order Sordariales.</title>
        <authorList>
            <person name="Hensen N."/>
            <person name="Bonometti L."/>
            <person name="Westerberg I."/>
            <person name="Brannstrom I.O."/>
            <person name="Guillou S."/>
            <person name="Cros-Aarteil S."/>
            <person name="Calhoun S."/>
            <person name="Haridas S."/>
            <person name="Kuo A."/>
            <person name="Mondo S."/>
            <person name="Pangilinan J."/>
            <person name="Riley R."/>
            <person name="LaButti K."/>
            <person name="Andreopoulos B."/>
            <person name="Lipzen A."/>
            <person name="Chen C."/>
            <person name="Yan M."/>
            <person name="Daum C."/>
            <person name="Ng V."/>
            <person name="Clum A."/>
            <person name="Steindorff A."/>
            <person name="Ohm R.A."/>
            <person name="Martin F."/>
            <person name="Silar P."/>
            <person name="Natvig D.O."/>
            <person name="Lalanne C."/>
            <person name="Gautier V."/>
            <person name="Ament-Velasquez S.L."/>
            <person name="Kruys A."/>
            <person name="Hutchinson M.I."/>
            <person name="Powell A.J."/>
            <person name="Barry K."/>
            <person name="Miller A.N."/>
            <person name="Grigoriev I.V."/>
            <person name="Debuchy R."/>
            <person name="Gladieux P."/>
            <person name="Hiltunen Thoren M."/>
            <person name="Johannesson H."/>
        </authorList>
    </citation>
    <scope>NUCLEOTIDE SEQUENCE [LARGE SCALE GENOMIC DNA]</scope>
    <source>
        <strain evidence="6">CBS 340.73</strain>
    </source>
</reference>
<dbReference type="GO" id="GO:0005840">
    <property type="term" value="C:ribosome"/>
    <property type="evidence" value="ECO:0007669"/>
    <property type="project" value="UniProtKB-KW"/>
</dbReference>
<sequence>MPRLTVPAALLQAATRPCAAAVAPSSSSSCARAIRSFSNLPSLRPTLSTPRTAVFRAPQTPLLSRFAPQPTTTSTTEELADVVPKTAISAHPSFAGTQIRCGPRPTMSGATRLIQKRRHGFLSRVKTKNGRKTLARRRAKGRRRLSA</sequence>
<dbReference type="GO" id="GO:1990904">
    <property type="term" value="C:ribonucleoprotein complex"/>
    <property type="evidence" value="ECO:0007669"/>
    <property type="project" value="UniProtKB-KW"/>
</dbReference>
<dbReference type="Proteomes" id="UP001303473">
    <property type="component" value="Unassembled WGS sequence"/>
</dbReference>
<proteinExistence type="inferred from homology"/>
<dbReference type="GO" id="GO:0006412">
    <property type="term" value="P:translation"/>
    <property type="evidence" value="ECO:0007669"/>
    <property type="project" value="InterPro"/>
</dbReference>
<name>A0AAN6NI45_9PEZI</name>
<keyword evidence="6" id="KW-1185">Reference proteome</keyword>
<dbReference type="PROSITE" id="PS51257">
    <property type="entry name" value="PROKAR_LIPOPROTEIN"/>
    <property type="match status" value="1"/>
</dbReference>
<keyword evidence="2" id="KW-0689">Ribosomal protein</keyword>
<dbReference type="InterPro" id="IPR000271">
    <property type="entry name" value="Ribosomal_bL34"/>
</dbReference>
<feature type="region of interest" description="Disordered" evidence="4">
    <location>
        <begin position="127"/>
        <end position="147"/>
    </location>
</feature>
<evidence type="ECO:0000256" key="2">
    <source>
        <dbReference type="ARBA" id="ARBA00022980"/>
    </source>
</evidence>
<protein>
    <recommendedName>
        <fullName evidence="7">Ribosomal protein L34</fullName>
    </recommendedName>
</protein>
<dbReference type="HAMAP" id="MF_00391">
    <property type="entry name" value="Ribosomal_bL34"/>
    <property type="match status" value="1"/>
</dbReference>
<evidence type="ECO:0000313" key="6">
    <source>
        <dbReference type="Proteomes" id="UP001303473"/>
    </source>
</evidence>
<evidence type="ECO:0000313" key="5">
    <source>
        <dbReference type="EMBL" id="KAK3945193.1"/>
    </source>
</evidence>
<organism evidence="5 6">
    <name type="scientific">Diplogelasinospora grovesii</name>
    <dbReference type="NCBI Taxonomy" id="303347"/>
    <lineage>
        <taxon>Eukaryota</taxon>
        <taxon>Fungi</taxon>
        <taxon>Dikarya</taxon>
        <taxon>Ascomycota</taxon>
        <taxon>Pezizomycotina</taxon>
        <taxon>Sordariomycetes</taxon>
        <taxon>Sordariomycetidae</taxon>
        <taxon>Sordariales</taxon>
        <taxon>Diplogelasinosporaceae</taxon>
        <taxon>Diplogelasinospora</taxon>
    </lineage>
</organism>
<dbReference type="GO" id="GO:0003735">
    <property type="term" value="F:structural constituent of ribosome"/>
    <property type="evidence" value="ECO:0007669"/>
    <property type="project" value="InterPro"/>
</dbReference>
<evidence type="ECO:0000256" key="3">
    <source>
        <dbReference type="ARBA" id="ARBA00023274"/>
    </source>
</evidence>
<dbReference type="Gene3D" id="1.10.287.3980">
    <property type="match status" value="1"/>
</dbReference>
<accession>A0AAN6NI45</accession>
<dbReference type="NCBIfam" id="TIGR01030">
    <property type="entry name" value="rpmH_bact"/>
    <property type="match status" value="1"/>
</dbReference>
<comment type="similarity">
    <text evidence="1">Belongs to the bacterial ribosomal protein bL34 family.</text>
</comment>
<dbReference type="AlphaFoldDB" id="A0AAN6NI45"/>